<evidence type="ECO:0000313" key="8">
    <source>
        <dbReference type="Proteomes" id="UP000485058"/>
    </source>
</evidence>
<evidence type="ECO:0000256" key="2">
    <source>
        <dbReference type="ARBA" id="ARBA00008130"/>
    </source>
</evidence>
<name>A0A6A0ABZ1_HAELA</name>
<comment type="caution">
    <text evidence="7">The sequence shown here is derived from an EMBL/GenBank/DDBJ whole genome shotgun (WGS) entry which is preliminary data.</text>
</comment>
<keyword evidence="4" id="KW-1133">Transmembrane helix</keyword>
<sequence>RGLMPSSPHVGLRRDVSRTPRKNGTENLLKSGWLRALYYKAKRSVRPNSGHAHSVNALTMLQSQPPQGDSKGSVSSLWTRMASSIGPTWILVGMLTWSVLNWQAQYWLHTPAALEQMREQVPMQVYDRSTFLFLTALVMDVLNILFERQTTKLDYVLLPAFVKGMATTSNMVVRFGTPTVAFTTLGRPFMVQRYVCWAHTTPTLLMLVRLISSSISDTQFFTAVAWDETMLLTGVLALVTTGWLQGTPIGCHTPKAWLAHMGHGACTLAVG</sequence>
<protein>
    <submittedName>
        <fullName evidence="7">Uncharacterized protein</fullName>
    </submittedName>
</protein>
<keyword evidence="3" id="KW-0812">Transmembrane</keyword>
<gene>
    <name evidence="7" type="ORF">HaLaN_28988</name>
</gene>
<feature type="non-terminal residue" evidence="7">
    <location>
        <position position="1"/>
    </location>
</feature>
<accession>A0A6A0ABZ1</accession>
<dbReference type="Gene3D" id="1.20.1070.10">
    <property type="entry name" value="Rhodopsin 7-helix transmembrane proteins"/>
    <property type="match status" value="1"/>
</dbReference>
<evidence type="ECO:0000256" key="5">
    <source>
        <dbReference type="ARBA" id="ARBA00023136"/>
    </source>
</evidence>
<evidence type="ECO:0000256" key="6">
    <source>
        <dbReference type="SAM" id="MobiDB-lite"/>
    </source>
</evidence>
<evidence type="ECO:0000256" key="1">
    <source>
        <dbReference type="ARBA" id="ARBA00004141"/>
    </source>
</evidence>
<dbReference type="Proteomes" id="UP000485058">
    <property type="component" value="Unassembled WGS sequence"/>
</dbReference>
<dbReference type="InterPro" id="IPR001425">
    <property type="entry name" value="Arc/bac/fun_rhodopsins"/>
</dbReference>
<dbReference type="Pfam" id="PF01036">
    <property type="entry name" value="Bac_rhodopsin"/>
    <property type="match status" value="1"/>
</dbReference>
<organism evidence="7 8">
    <name type="scientific">Haematococcus lacustris</name>
    <name type="common">Green alga</name>
    <name type="synonym">Haematococcus pluvialis</name>
    <dbReference type="NCBI Taxonomy" id="44745"/>
    <lineage>
        <taxon>Eukaryota</taxon>
        <taxon>Viridiplantae</taxon>
        <taxon>Chlorophyta</taxon>
        <taxon>core chlorophytes</taxon>
        <taxon>Chlorophyceae</taxon>
        <taxon>CS clade</taxon>
        <taxon>Chlamydomonadales</taxon>
        <taxon>Haematococcaceae</taxon>
        <taxon>Haematococcus</taxon>
    </lineage>
</organism>
<comment type="subcellular location">
    <subcellularLocation>
        <location evidence="1">Membrane</location>
        <topology evidence="1">Multi-pass membrane protein</topology>
    </subcellularLocation>
</comment>
<keyword evidence="8" id="KW-1185">Reference proteome</keyword>
<feature type="region of interest" description="Disordered" evidence="6">
    <location>
        <begin position="1"/>
        <end position="24"/>
    </location>
</feature>
<reference evidence="7 8" key="1">
    <citation type="submission" date="2020-02" db="EMBL/GenBank/DDBJ databases">
        <title>Draft genome sequence of Haematococcus lacustris strain NIES-144.</title>
        <authorList>
            <person name="Morimoto D."/>
            <person name="Nakagawa S."/>
            <person name="Yoshida T."/>
            <person name="Sawayama S."/>
        </authorList>
    </citation>
    <scope>NUCLEOTIDE SEQUENCE [LARGE SCALE GENOMIC DNA]</scope>
    <source>
        <strain evidence="7 8">NIES-144</strain>
    </source>
</reference>
<dbReference type="AlphaFoldDB" id="A0A6A0ABZ1"/>
<dbReference type="SUPFAM" id="SSF81321">
    <property type="entry name" value="Family A G protein-coupled receptor-like"/>
    <property type="match status" value="1"/>
</dbReference>
<dbReference type="EMBL" id="BLLF01004756">
    <property type="protein sequence ID" value="GFH30188.1"/>
    <property type="molecule type" value="Genomic_DNA"/>
</dbReference>
<keyword evidence="5" id="KW-0472">Membrane</keyword>
<evidence type="ECO:0000256" key="4">
    <source>
        <dbReference type="ARBA" id="ARBA00022989"/>
    </source>
</evidence>
<evidence type="ECO:0000256" key="3">
    <source>
        <dbReference type="ARBA" id="ARBA00022692"/>
    </source>
</evidence>
<comment type="similarity">
    <text evidence="2">Belongs to the archaeal/bacterial/fungal opsin family.</text>
</comment>
<dbReference type="GO" id="GO:0016020">
    <property type="term" value="C:membrane"/>
    <property type="evidence" value="ECO:0007669"/>
    <property type="project" value="UniProtKB-SubCell"/>
</dbReference>
<proteinExistence type="inferred from homology"/>
<evidence type="ECO:0000313" key="7">
    <source>
        <dbReference type="EMBL" id="GFH30188.1"/>
    </source>
</evidence>